<evidence type="ECO:0000256" key="4">
    <source>
        <dbReference type="ARBA" id="ARBA00022692"/>
    </source>
</evidence>
<evidence type="ECO:0000259" key="13">
    <source>
        <dbReference type="Pfam" id="PF00593"/>
    </source>
</evidence>
<dbReference type="GO" id="GO:0009279">
    <property type="term" value="C:cell outer membrane"/>
    <property type="evidence" value="ECO:0007669"/>
    <property type="project" value="UniProtKB-SubCell"/>
</dbReference>
<evidence type="ECO:0000256" key="5">
    <source>
        <dbReference type="ARBA" id="ARBA00022729"/>
    </source>
</evidence>
<evidence type="ECO:0000313" key="16">
    <source>
        <dbReference type="Proteomes" id="UP000196240"/>
    </source>
</evidence>
<dbReference type="RefSeq" id="WP_087014201.1">
    <property type="nucleotide sequence ID" value="NZ_FUUY01000011.1"/>
</dbReference>
<feature type="domain" description="TonB-dependent receptor-like beta-barrel" evidence="13">
    <location>
        <begin position="256"/>
        <end position="631"/>
    </location>
</feature>
<keyword evidence="3 10" id="KW-1134">Transmembrane beta strand</keyword>
<dbReference type="PANTHER" id="PTHR30069">
    <property type="entry name" value="TONB-DEPENDENT OUTER MEMBRANE RECEPTOR"/>
    <property type="match status" value="1"/>
</dbReference>
<proteinExistence type="inferred from homology"/>
<dbReference type="Pfam" id="PF00593">
    <property type="entry name" value="TonB_dep_Rec_b-barrel"/>
    <property type="match status" value="1"/>
</dbReference>
<dbReference type="InterPro" id="IPR012910">
    <property type="entry name" value="Plug_dom"/>
</dbReference>
<comment type="subcellular location">
    <subcellularLocation>
        <location evidence="1 10">Cell outer membrane</location>
        <topology evidence="1 10">Multi-pass membrane protein</topology>
    </subcellularLocation>
</comment>
<dbReference type="AlphaFoldDB" id="A0A1R7QFZ8"/>
<evidence type="ECO:0000256" key="6">
    <source>
        <dbReference type="ARBA" id="ARBA00023065"/>
    </source>
</evidence>
<dbReference type="CDD" id="cd01347">
    <property type="entry name" value="ligand_gated_channel"/>
    <property type="match status" value="1"/>
</dbReference>
<keyword evidence="7 11" id="KW-0798">TonB box</keyword>
<evidence type="ECO:0000256" key="2">
    <source>
        <dbReference type="ARBA" id="ARBA00022448"/>
    </source>
</evidence>
<keyword evidence="6" id="KW-0406">Ion transport</keyword>
<evidence type="ECO:0000313" key="15">
    <source>
        <dbReference type="EMBL" id="SJX23208.1"/>
    </source>
</evidence>
<evidence type="ECO:0000256" key="11">
    <source>
        <dbReference type="RuleBase" id="RU003357"/>
    </source>
</evidence>
<dbReference type="GO" id="GO:0044718">
    <property type="term" value="P:siderophore transmembrane transport"/>
    <property type="evidence" value="ECO:0007669"/>
    <property type="project" value="TreeGrafter"/>
</dbReference>
<keyword evidence="2 10" id="KW-0813">Transport</keyword>
<feature type="signal peptide" evidence="12">
    <location>
        <begin position="1"/>
        <end position="31"/>
    </location>
</feature>
<dbReference type="PANTHER" id="PTHR30069:SF53">
    <property type="entry name" value="COLICIN I RECEPTOR-RELATED"/>
    <property type="match status" value="1"/>
</dbReference>
<comment type="similarity">
    <text evidence="10 11">Belongs to the TonB-dependent receptor family.</text>
</comment>
<dbReference type="GO" id="GO:0015344">
    <property type="term" value="F:siderophore uptake transmembrane transporter activity"/>
    <property type="evidence" value="ECO:0007669"/>
    <property type="project" value="TreeGrafter"/>
</dbReference>
<evidence type="ECO:0000259" key="14">
    <source>
        <dbReference type="Pfam" id="PF07715"/>
    </source>
</evidence>
<protein>
    <submittedName>
        <fullName evidence="15">Colicin I receptor</fullName>
    </submittedName>
</protein>
<keyword evidence="15" id="KW-0675">Receptor</keyword>
<evidence type="ECO:0000256" key="3">
    <source>
        <dbReference type="ARBA" id="ARBA00022452"/>
    </source>
</evidence>
<gene>
    <name evidence="15" type="primary">cirA_4</name>
    <name evidence="15" type="ORF">ACNJC6_02864</name>
</gene>
<keyword evidence="4 10" id="KW-0812">Transmembrane</keyword>
<dbReference type="InterPro" id="IPR036942">
    <property type="entry name" value="Beta-barrel_TonB_sf"/>
</dbReference>
<dbReference type="InterPro" id="IPR039426">
    <property type="entry name" value="TonB-dep_rcpt-like"/>
</dbReference>
<dbReference type="InterPro" id="IPR000531">
    <property type="entry name" value="Beta-barrel_TonB"/>
</dbReference>
<evidence type="ECO:0000256" key="8">
    <source>
        <dbReference type="ARBA" id="ARBA00023136"/>
    </source>
</evidence>
<sequence length="675" mass="75555" precursor="true">MLNKIFFNQKVLSIAIQSLLGVSLFSSMAHAEDTQPEKLATITVTASQTEHDQKSAPATISVITQEDLAKRPVYDLADALQQSAGIHINTSSAYGRKEIKIRGLDSDYTLILVNGRRVNSRDALTSNYSNDFDLSSIPLAAVDRIEVVRGPMSSIYGADALGGVVNIILKKPSEQLETAFNYSYELPTEGDDGAIHKASAYIGGSLIDNKLLANLVLEGVDQQAWRSEQSIYKNTDAAEKRKGFSILSNVSWLINDNQTLDVDLTHRSDDRKAVWNNYGLSFPTNIQEMDRTSVGLTYSANWNDINSRLRYYYENVDLMDNSEIITNLYKKTGDIQQTNHTVDAQLSGHIGEQHLVTGGAEFRKTELEHNQNLNGSASVNQTALYLQDEWKLDRLSLTFAGRFDDYDSFGSEFSPRFYSVYQVTDQFNFKGGIGKSFKAPSLSQSDPTYSVLACRGMCQVIGNPDLEPETATSYEFGGVYENDQFYASLMYFDNDIKNMIVSDGWRAGYRPKVMTYTNVHSASVKGVELESQYDVNDALGVKFNYTYSDAKNKDTDKELDYSPRHTGNMALDWRVNDALGLNLNYQYIGSQMLYVPAISKSQKSDDYHILGLSGQYQFNPSFTMQAGIKNLTNTKRDDVARSIDYILMGRTAFVGFNFKFRFVRCISLNNVRGCG</sequence>
<dbReference type="Pfam" id="PF07715">
    <property type="entry name" value="Plug"/>
    <property type="match status" value="1"/>
</dbReference>
<evidence type="ECO:0000256" key="10">
    <source>
        <dbReference type="PROSITE-ProRule" id="PRU01360"/>
    </source>
</evidence>
<keyword evidence="5 12" id="KW-0732">Signal</keyword>
<dbReference type="Gene3D" id="2.170.130.10">
    <property type="entry name" value="TonB-dependent receptor, plug domain"/>
    <property type="match status" value="1"/>
</dbReference>
<dbReference type="Proteomes" id="UP000196240">
    <property type="component" value="Unassembled WGS sequence"/>
</dbReference>
<dbReference type="SUPFAM" id="SSF56935">
    <property type="entry name" value="Porins"/>
    <property type="match status" value="1"/>
</dbReference>
<evidence type="ECO:0000256" key="1">
    <source>
        <dbReference type="ARBA" id="ARBA00004571"/>
    </source>
</evidence>
<evidence type="ECO:0000256" key="12">
    <source>
        <dbReference type="SAM" id="SignalP"/>
    </source>
</evidence>
<evidence type="ECO:0000256" key="7">
    <source>
        <dbReference type="ARBA" id="ARBA00023077"/>
    </source>
</evidence>
<evidence type="ECO:0000256" key="9">
    <source>
        <dbReference type="ARBA" id="ARBA00023237"/>
    </source>
</evidence>
<dbReference type="Gene3D" id="2.40.170.20">
    <property type="entry name" value="TonB-dependent receptor, beta-barrel domain"/>
    <property type="match status" value="1"/>
</dbReference>
<keyword evidence="8 10" id="KW-0472">Membrane</keyword>
<keyword evidence="9 10" id="KW-0998">Cell outer membrane</keyword>
<accession>A0A1R7QFZ8</accession>
<reference evidence="15 16" key="1">
    <citation type="submission" date="2017-02" db="EMBL/GenBank/DDBJ databases">
        <authorList>
            <person name="Peterson S.W."/>
        </authorList>
    </citation>
    <scope>NUCLEOTIDE SEQUENCE [LARGE SCALE GENOMIC DNA]</scope>
    <source>
        <strain evidence="15">C6</strain>
    </source>
</reference>
<feature type="domain" description="TonB-dependent receptor plug" evidence="14">
    <location>
        <begin position="53"/>
        <end position="164"/>
    </location>
</feature>
<name>A0A1R7QFZ8_ACIJO</name>
<dbReference type="EMBL" id="FUUY01000011">
    <property type="protein sequence ID" value="SJX23208.1"/>
    <property type="molecule type" value="Genomic_DNA"/>
</dbReference>
<dbReference type="PROSITE" id="PS52016">
    <property type="entry name" value="TONB_DEPENDENT_REC_3"/>
    <property type="match status" value="1"/>
</dbReference>
<dbReference type="InterPro" id="IPR037066">
    <property type="entry name" value="Plug_dom_sf"/>
</dbReference>
<organism evidence="15 16">
    <name type="scientific">Acinetobacter johnsonii</name>
    <dbReference type="NCBI Taxonomy" id="40214"/>
    <lineage>
        <taxon>Bacteria</taxon>
        <taxon>Pseudomonadati</taxon>
        <taxon>Pseudomonadota</taxon>
        <taxon>Gammaproteobacteria</taxon>
        <taxon>Moraxellales</taxon>
        <taxon>Moraxellaceae</taxon>
        <taxon>Acinetobacter</taxon>
    </lineage>
</organism>
<feature type="chain" id="PRO_5013181719" evidence="12">
    <location>
        <begin position="32"/>
        <end position="675"/>
    </location>
</feature>